<evidence type="ECO:0000313" key="3">
    <source>
        <dbReference type="EMBL" id="HIU55447.1"/>
    </source>
</evidence>
<keyword evidence="1" id="KW-0472">Membrane</keyword>
<dbReference type="SUPFAM" id="SSF52317">
    <property type="entry name" value="Class I glutamine amidotransferase-like"/>
    <property type="match status" value="1"/>
</dbReference>
<keyword evidence="1" id="KW-0812">Transmembrane</keyword>
<gene>
    <name evidence="3" type="ORF">IAB03_06545</name>
</gene>
<dbReference type="SUPFAM" id="SSF51445">
    <property type="entry name" value="(Trans)glycosidases"/>
    <property type="match status" value="1"/>
</dbReference>
<feature type="transmembrane region" description="Helical" evidence="1">
    <location>
        <begin position="12"/>
        <end position="30"/>
    </location>
</feature>
<organism evidence="3 4">
    <name type="scientific">Candidatus Gallibacteroides avistercoris</name>
    <dbReference type="NCBI Taxonomy" id="2840833"/>
    <lineage>
        <taxon>Bacteria</taxon>
        <taxon>Pseudomonadati</taxon>
        <taxon>Bacteroidota</taxon>
        <taxon>Bacteroidia</taxon>
        <taxon>Bacteroidales</taxon>
        <taxon>Bacteroidaceae</taxon>
        <taxon>Bacteroidaceae incertae sedis</taxon>
        <taxon>Candidatus Gallibacteroides</taxon>
    </lineage>
</organism>
<dbReference type="InterPro" id="IPR057739">
    <property type="entry name" value="Glyco_hydro_29_N"/>
</dbReference>
<dbReference type="InterPro" id="IPR017853">
    <property type="entry name" value="GH"/>
</dbReference>
<dbReference type="Gene3D" id="3.20.20.80">
    <property type="entry name" value="Glycosidases"/>
    <property type="match status" value="1"/>
</dbReference>
<feature type="domain" description="Glycoside hydrolase family 29 N-terminal" evidence="2">
    <location>
        <begin position="83"/>
        <end position="370"/>
    </location>
</feature>
<dbReference type="AlphaFoldDB" id="A0A9D1SDD1"/>
<keyword evidence="1" id="KW-1133">Transmembrane helix</keyword>
<dbReference type="Pfam" id="PF01120">
    <property type="entry name" value="Alpha_L_fucos"/>
    <property type="match status" value="1"/>
</dbReference>
<proteinExistence type="predicted"/>
<sequence>MASSSRQYVLRNIVLLIIFAGVIGAAVYYWPEITGNNKQTLRRADSFFGFHFDFHAGADCNQIGHLLTEEMIDTFLLQTQPDYIQVDCKGHNGYSSYPTQVGNQAPGFEKDILQLFREVTRKHHVALYVHYSGIWDNVAMQAHPEWAARHADGTPDTQKASFYGAYDDSLLIPQLKELAQRGIDGIWVDGECWAAIPDYSDTMRVRYQELTGLTTLPQPGDADYKQFLELNRTAFRDHIRYYIDAVHKEYPDFQITSNWAYSSMMPEEVDTPVDYLSGDVAGQNGVYSSAWEARCLAPQGKSWDLMSWGFTYNSGQGLPAAKSVVMLQQEAAEVISMGGGFQVYYQQNRDGSLKTAYFPRMAEIARWCRERQEYCHKNTPLPQIALWYSTYAWKDAQNGIYSSGPNYRMSNILALLLDGKQSVEVLMDHHLKKSIDQYPLIVLPEWANVGEEMKKFVLQYVENGGNLLVMGVDATRVFAPELGIQTDGEPVVGNTFISQGEHLAALHTRWQQIVAQDETQTLGEIRTTDDKSVQPASYPFATYRTYGKGKIGAITVDLAQSYASQRSSECTHLVNRVISALYPAPRVAVEGNSRIHLVATQREHKWVINLINVDGDHSNGNVYVYDQINPTRPVKLIIRPEHSVRNAYLIPGGEKLSAKKSGDHFELEIPSFDVHTAVVLSF</sequence>
<dbReference type="EMBL" id="DVNA01000146">
    <property type="protein sequence ID" value="HIU55447.1"/>
    <property type="molecule type" value="Genomic_DNA"/>
</dbReference>
<accession>A0A9D1SDD1</accession>
<comment type="caution">
    <text evidence="3">The sequence shown here is derived from an EMBL/GenBank/DDBJ whole genome shotgun (WGS) entry which is preliminary data.</text>
</comment>
<evidence type="ECO:0000256" key="1">
    <source>
        <dbReference type="SAM" id="Phobius"/>
    </source>
</evidence>
<evidence type="ECO:0000313" key="4">
    <source>
        <dbReference type="Proteomes" id="UP000824112"/>
    </source>
</evidence>
<name>A0A9D1SDD1_9BACT</name>
<reference evidence="3" key="2">
    <citation type="journal article" date="2021" name="PeerJ">
        <title>Extensive microbial diversity within the chicken gut microbiome revealed by metagenomics and culture.</title>
        <authorList>
            <person name="Gilroy R."/>
            <person name="Ravi A."/>
            <person name="Getino M."/>
            <person name="Pursley I."/>
            <person name="Horton D.L."/>
            <person name="Alikhan N.F."/>
            <person name="Baker D."/>
            <person name="Gharbi K."/>
            <person name="Hall N."/>
            <person name="Watson M."/>
            <person name="Adriaenssens E.M."/>
            <person name="Foster-Nyarko E."/>
            <person name="Jarju S."/>
            <person name="Secka A."/>
            <person name="Antonio M."/>
            <person name="Oren A."/>
            <person name="Chaudhuri R.R."/>
            <person name="La Ragione R."/>
            <person name="Hildebrand F."/>
            <person name="Pallen M.J."/>
        </authorList>
    </citation>
    <scope>NUCLEOTIDE SEQUENCE</scope>
    <source>
        <strain evidence="3">CHK158-818</strain>
    </source>
</reference>
<evidence type="ECO:0000259" key="2">
    <source>
        <dbReference type="Pfam" id="PF01120"/>
    </source>
</evidence>
<dbReference type="CDD" id="cd03143">
    <property type="entry name" value="A4_beta-galactosidase_middle_domain"/>
    <property type="match status" value="1"/>
</dbReference>
<dbReference type="InterPro" id="IPR029062">
    <property type="entry name" value="Class_I_gatase-like"/>
</dbReference>
<dbReference type="Proteomes" id="UP000824112">
    <property type="component" value="Unassembled WGS sequence"/>
</dbReference>
<dbReference type="Gene3D" id="3.40.50.880">
    <property type="match status" value="1"/>
</dbReference>
<protein>
    <submittedName>
        <fullName evidence="3">Alpha-L-fucosidase</fullName>
    </submittedName>
</protein>
<reference evidence="3" key="1">
    <citation type="submission" date="2020-10" db="EMBL/GenBank/DDBJ databases">
        <authorList>
            <person name="Gilroy R."/>
        </authorList>
    </citation>
    <scope>NUCLEOTIDE SEQUENCE</scope>
    <source>
        <strain evidence="3">CHK158-818</strain>
    </source>
</reference>